<keyword evidence="4" id="KW-1185">Reference proteome</keyword>
<accession>A0ABU8RW24</accession>
<protein>
    <submittedName>
        <fullName evidence="3">Response regulator</fullName>
    </submittedName>
</protein>
<dbReference type="InterPro" id="IPR001789">
    <property type="entry name" value="Sig_transdc_resp-reg_receiver"/>
</dbReference>
<feature type="domain" description="Response regulatory" evidence="2">
    <location>
        <begin position="13"/>
        <end position="123"/>
    </location>
</feature>
<reference evidence="3 4" key="1">
    <citation type="submission" date="2024-03" db="EMBL/GenBank/DDBJ databases">
        <authorList>
            <person name="Jo J.-H."/>
        </authorList>
    </citation>
    <scope>NUCLEOTIDE SEQUENCE [LARGE SCALE GENOMIC DNA]</scope>
    <source>
        <strain evidence="3 4">PS1R-30</strain>
    </source>
</reference>
<sequence length="126" mass="13607">MRQKDIDVLRGVRILIVEDEPLLSMAMVDEIEEAGARVVGPVASVEGALEILATTPVDAAILDVELQKQLVYPVADRLIERDVPFVLTTGHDADGLPERYAAVPHSAKPAPASEALTMLADLLSRR</sequence>
<gene>
    <name evidence="3" type="ORF">WG901_09720</name>
</gene>
<dbReference type="Proteomes" id="UP001361239">
    <property type="component" value="Unassembled WGS sequence"/>
</dbReference>
<evidence type="ECO:0000313" key="4">
    <source>
        <dbReference type="Proteomes" id="UP001361239"/>
    </source>
</evidence>
<dbReference type="RefSeq" id="WP_339586870.1">
    <property type="nucleotide sequence ID" value="NZ_JBBHJZ010000002.1"/>
</dbReference>
<proteinExistence type="predicted"/>
<dbReference type="InterPro" id="IPR011006">
    <property type="entry name" value="CheY-like_superfamily"/>
</dbReference>
<feature type="modified residue" description="4-aspartylphosphate" evidence="1">
    <location>
        <position position="63"/>
    </location>
</feature>
<evidence type="ECO:0000256" key="1">
    <source>
        <dbReference type="PROSITE-ProRule" id="PRU00169"/>
    </source>
</evidence>
<dbReference type="EMBL" id="JBBHJZ010000002">
    <property type="protein sequence ID" value="MEJ5976911.1"/>
    <property type="molecule type" value="Genomic_DNA"/>
</dbReference>
<dbReference type="Pfam" id="PF00072">
    <property type="entry name" value="Response_reg"/>
    <property type="match status" value="1"/>
</dbReference>
<comment type="caution">
    <text evidence="3">The sequence shown here is derived from an EMBL/GenBank/DDBJ whole genome shotgun (WGS) entry which is preliminary data.</text>
</comment>
<dbReference type="PROSITE" id="PS50110">
    <property type="entry name" value="RESPONSE_REGULATORY"/>
    <property type="match status" value="1"/>
</dbReference>
<name>A0ABU8RW24_9SPHN</name>
<keyword evidence="1" id="KW-0597">Phosphoprotein</keyword>
<evidence type="ECO:0000259" key="2">
    <source>
        <dbReference type="PROSITE" id="PS50110"/>
    </source>
</evidence>
<organism evidence="3 4">
    <name type="scientific">Novosphingobium anseongense</name>
    <dbReference type="NCBI Taxonomy" id="3133436"/>
    <lineage>
        <taxon>Bacteria</taxon>
        <taxon>Pseudomonadati</taxon>
        <taxon>Pseudomonadota</taxon>
        <taxon>Alphaproteobacteria</taxon>
        <taxon>Sphingomonadales</taxon>
        <taxon>Sphingomonadaceae</taxon>
        <taxon>Novosphingobium</taxon>
    </lineage>
</organism>
<dbReference type="Gene3D" id="3.40.50.2300">
    <property type="match status" value="1"/>
</dbReference>
<evidence type="ECO:0000313" key="3">
    <source>
        <dbReference type="EMBL" id="MEJ5976911.1"/>
    </source>
</evidence>
<dbReference type="SMART" id="SM00448">
    <property type="entry name" value="REC"/>
    <property type="match status" value="1"/>
</dbReference>
<dbReference type="SUPFAM" id="SSF52172">
    <property type="entry name" value="CheY-like"/>
    <property type="match status" value="1"/>
</dbReference>